<dbReference type="GO" id="GO:0006325">
    <property type="term" value="P:chromatin organization"/>
    <property type="evidence" value="ECO:0007669"/>
    <property type="project" value="UniProtKB-KW"/>
</dbReference>
<keyword evidence="9 18" id="KW-0547">Nucleotide-binding</keyword>
<dbReference type="SUPFAM" id="SSF48371">
    <property type="entry name" value="ARM repeat"/>
    <property type="match status" value="1"/>
</dbReference>
<keyword evidence="18" id="KW-0156">Chromatin regulator</keyword>
<dbReference type="GO" id="GO:0035556">
    <property type="term" value="P:intracellular signal transduction"/>
    <property type="evidence" value="ECO:0007669"/>
    <property type="project" value="UniProtKB-ARBA"/>
</dbReference>
<dbReference type="InterPro" id="IPR021668">
    <property type="entry name" value="TAN"/>
</dbReference>
<evidence type="ECO:0000256" key="11">
    <source>
        <dbReference type="ARBA" id="ARBA00022777"/>
    </source>
</evidence>
<protein>
    <recommendedName>
        <fullName evidence="6 18">Serine/threonine-protein kinase Tel1</fullName>
        <ecNumber evidence="5 18">2.7.11.1</ecNumber>
    </recommendedName>
</protein>
<feature type="region of interest" description="Disordered" evidence="19">
    <location>
        <begin position="2807"/>
        <end position="2830"/>
    </location>
</feature>
<dbReference type="GO" id="GO:0006281">
    <property type="term" value="P:DNA repair"/>
    <property type="evidence" value="ECO:0007669"/>
    <property type="project" value="InterPro"/>
</dbReference>
<comment type="subcellular location">
    <subcellularLocation>
        <location evidence="2 18">Chromosome</location>
        <location evidence="2 18">Telomere</location>
    </subcellularLocation>
    <subcellularLocation>
        <location evidence="1 18">Nucleus</location>
    </subcellularLocation>
</comment>
<dbReference type="SMART" id="SM01342">
    <property type="entry name" value="TAN"/>
    <property type="match status" value="1"/>
</dbReference>
<feature type="region of interest" description="Disordered" evidence="19">
    <location>
        <begin position="831"/>
        <end position="850"/>
    </location>
</feature>
<evidence type="ECO:0000256" key="2">
    <source>
        <dbReference type="ARBA" id="ARBA00004574"/>
    </source>
</evidence>
<dbReference type="PANTHER" id="PTHR37079">
    <property type="entry name" value="SERINE/THREONINE-PROTEIN KINASE ATM"/>
    <property type="match status" value="1"/>
</dbReference>
<feature type="domain" description="PI3K/PI4K catalytic" evidence="20">
    <location>
        <begin position="2520"/>
        <end position="2834"/>
    </location>
</feature>
<keyword evidence="7 18" id="KW-0723">Serine/threonine-protein kinase</keyword>
<evidence type="ECO:0000256" key="13">
    <source>
        <dbReference type="ARBA" id="ARBA00022895"/>
    </source>
</evidence>
<dbReference type="InterPro" id="IPR044107">
    <property type="entry name" value="PIKKc_ATM"/>
</dbReference>
<keyword evidence="8 18" id="KW-0808">Transferase</keyword>
<keyword evidence="18" id="KW-0158">Chromosome</keyword>
<dbReference type="SMART" id="SM01343">
    <property type="entry name" value="FATC"/>
    <property type="match status" value="1"/>
</dbReference>
<dbReference type="Gene3D" id="3.30.1010.10">
    <property type="entry name" value="Phosphatidylinositol 3-kinase Catalytic Subunit, Chain A, domain 4"/>
    <property type="match status" value="1"/>
</dbReference>
<dbReference type="Proteomes" id="UP001217417">
    <property type="component" value="Unassembled WGS sequence"/>
</dbReference>
<evidence type="ECO:0000259" key="20">
    <source>
        <dbReference type="PROSITE" id="PS50290"/>
    </source>
</evidence>
<dbReference type="SMART" id="SM00146">
    <property type="entry name" value="PI3Kc"/>
    <property type="match status" value="1"/>
</dbReference>
<dbReference type="InterPro" id="IPR003152">
    <property type="entry name" value="FATC_dom"/>
</dbReference>
<accession>A0AAD7QVL6</accession>
<dbReference type="InterPro" id="IPR038980">
    <property type="entry name" value="ATM_plant"/>
</dbReference>
<gene>
    <name evidence="23" type="ORF">POJ06DRAFT_289214</name>
</gene>
<evidence type="ECO:0000259" key="22">
    <source>
        <dbReference type="PROSITE" id="PS51190"/>
    </source>
</evidence>
<dbReference type="SUPFAM" id="SSF56112">
    <property type="entry name" value="Protein kinase-like (PK-like)"/>
    <property type="match status" value="1"/>
</dbReference>
<feature type="compositionally biased region" description="Basic and acidic residues" evidence="19">
    <location>
        <begin position="2812"/>
        <end position="2830"/>
    </location>
</feature>
<dbReference type="EC" id="2.7.11.1" evidence="5 18"/>
<evidence type="ECO:0000256" key="10">
    <source>
        <dbReference type="ARBA" id="ARBA00022763"/>
    </source>
</evidence>
<evidence type="ECO:0000256" key="15">
    <source>
        <dbReference type="ARBA" id="ARBA00025079"/>
    </source>
</evidence>
<dbReference type="PANTHER" id="PTHR37079:SF4">
    <property type="entry name" value="SERINE_THREONINE-PROTEIN KINASE ATM"/>
    <property type="match status" value="1"/>
</dbReference>
<dbReference type="Pfam" id="PF11640">
    <property type="entry name" value="TAN"/>
    <property type="match status" value="1"/>
</dbReference>
<dbReference type="PROSITE" id="PS50290">
    <property type="entry name" value="PI3_4_KINASE_3"/>
    <property type="match status" value="1"/>
</dbReference>
<keyword evidence="14 18" id="KW-0539">Nucleus</keyword>
<comment type="catalytic activity">
    <reaction evidence="16 18">
        <text>L-threonyl-[protein] + ATP = O-phospho-L-threonyl-[protein] + ADP + H(+)</text>
        <dbReference type="Rhea" id="RHEA:46608"/>
        <dbReference type="Rhea" id="RHEA-COMP:11060"/>
        <dbReference type="Rhea" id="RHEA-COMP:11605"/>
        <dbReference type="ChEBI" id="CHEBI:15378"/>
        <dbReference type="ChEBI" id="CHEBI:30013"/>
        <dbReference type="ChEBI" id="CHEBI:30616"/>
        <dbReference type="ChEBI" id="CHEBI:61977"/>
        <dbReference type="ChEBI" id="CHEBI:456216"/>
        <dbReference type="EC" id="2.7.11.1"/>
    </reaction>
</comment>
<evidence type="ECO:0000256" key="19">
    <source>
        <dbReference type="SAM" id="MobiDB-lite"/>
    </source>
</evidence>
<keyword evidence="12 18" id="KW-0067">ATP-binding</keyword>
<dbReference type="PROSITE" id="PS51189">
    <property type="entry name" value="FAT"/>
    <property type="match status" value="1"/>
</dbReference>
<keyword evidence="10 18" id="KW-0227">DNA damage</keyword>
<evidence type="ECO:0000256" key="5">
    <source>
        <dbReference type="ARBA" id="ARBA00012513"/>
    </source>
</evidence>
<comment type="similarity">
    <text evidence="3 18">Belongs to the PI3/PI4-kinase family. ATM subfamily.</text>
</comment>
<evidence type="ECO:0000313" key="23">
    <source>
        <dbReference type="EMBL" id="KAJ8102327.1"/>
    </source>
</evidence>
<evidence type="ECO:0000256" key="18">
    <source>
        <dbReference type="RuleBase" id="RU365027"/>
    </source>
</evidence>
<dbReference type="InterPro" id="IPR036940">
    <property type="entry name" value="PI3/4_kinase_cat_sf"/>
</dbReference>
<dbReference type="Gene3D" id="1.10.1070.11">
    <property type="entry name" value="Phosphatidylinositol 3-/4-kinase, catalytic domain"/>
    <property type="match status" value="1"/>
</dbReference>
<evidence type="ECO:0000256" key="12">
    <source>
        <dbReference type="ARBA" id="ARBA00022840"/>
    </source>
</evidence>
<evidence type="ECO:0000256" key="6">
    <source>
        <dbReference type="ARBA" id="ARBA00014619"/>
    </source>
</evidence>
<reference evidence="23" key="1">
    <citation type="submission" date="2023-03" db="EMBL/GenBank/DDBJ databases">
        <title>Near-Complete genome sequence of Lipomyces tetrasporous NRRL Y-64009, an oleaginous yeast capable of growing on lignocellulosic hydrolysates.</title>
        <authorList>
            <consortium name="Lawrence Berkeley National Laboratory"/>
            <person name="Jagtap S.S."/>
            <person name="Liu J.-J."/>
            <person name="Walukiewicz H.E."/>
            <person name="Pangilinan J."/>
            <person name="Lipzen A."/>
            <person name="Ahrendt S."/>
            <person name="Koriabine M."/>
            <person name="Cobaugh K."/>
            <person name="Salamov A."/>
            <person name="Yoshinaga Y."/>
            <person name="Ng V."/>
            <person name="Daum C."/>
            <person name="Grigoriev I.V."/>
            <person name="Slininger P.J."/>
            <person name="Dien B.S."/>
            <person name="Jin Y.-S."/>
            <person name="Rao C.V."/>
        </authorList>
    </citation>
    <scope>NUCLEOTIDE SEQUENCE</scope>
    <source>
        <strain evidence="23">NRRL Y-64009</strain>
    </source>
</reference>
<evidence type="ECO:0000256" key="14">
    <source>
        <dbReference type="ARBA" id="ARBA00023242"/>
    </source>
</evidence>
<dbReference type="InterPro" id="IPR014009">
    <property type="entry name" value="PIK_FAT"/>
</dbReference>
<evidence type="ECO:0000256" key="16">
    <source>
        <dbReference type="ARBA" id="ARBA00047899"/>
    </source>
</evidence>
<dbReference type="EMBL" id="JARPMG010000003">
    <property type="protein sequence ID" value="KAJ8102327.1"/>
    <property type="molecule type" value="Genomic_DNA"/>
</dbReference>
<dbReference type="GO" id="GO:0005634">
    <property type="term" value="C:nucleus"/>
    <property type="evidence" value="ECO:0007669"/>
    <property type="project" value="UniProtKB-SubCell"/>
</dbReference>
<dbReference type="GO" id="GO:0004674">
    <property type="term" value="F:protein serine/threonine kinase activity"/>
    <property type="evidence" value="ECO:0007669"/>
    <property type="project" value="UniProtKB-KW"/>
</dbReference>
<dbReference type="GeneID" id="80885477"/>
<comment type="subunit">
    <text evidence="4">Associates with DNA double-strand breaks.</text>
</comment>
<dbReference type="PROSITE" id="PS00916">
    <property type="entry name" value="PI3_4_KINASE_2"/>
    <property type="match status" value="1"/>
</dbReference>
<feature type="domain" description="FAT" evidence="21">
    <location>
        <begin position="1819"/>
        <end position="2415"/>
    </location>
</feature>
<dbReference type="PROSITE" id="PS00915">
    <property type="entry name" value="PI3_4_KINASE_1"/>
    <property type="match status" value="1"/>
</dbReference>
<comment type="caution">
    <text evidence="23">The sequence shown here is derived from an EMBL/GenBank/DDBJ whole genome shotgun (WGS) entry which is preliminary data.</text>
</comment>
<dbReference type="CDD" id="cd05171">
    <property type="entry name" value="PIKKc_ATM"/>
    <property type="match status" value="1"/>
</dbReference>
<dbReference type="Pfam" id="PF02260">
    <property type="entry name" value="FATC"/>
    <property type="match status" value="1"/>
</dbReference>
<dbReference type="GO" id="GO:0005524">
    <property type="term" value="F:ATP binding"/>
    <property type="evidence" value="ECO:0007669"/>
    <property type="project" value="UniProtKB-KW"/>
</dbReference>
<organism evidence="23 24">
    <name type="scientific">Lipomyces tetrasporus</name>
    <dbReference type="NCBI Taxonomy" id="54092"/>
    <lineage>
        <taxon>Eukaryota</taxon>
        <taxon>Fungi</taxon>
        <taxon>Dikarya</taxon>
        <taxon>Ascomycota</taxon>
        <taxon>Saccharomycotina</taxon>
        <taxon>Lipomycetes</taxon>
        <taxon>Lipomycetales</taxon>
        <taxon>Lipomycetaceae</taxon>
        <taxon>Lipomyces</taxon>
    </lineage>
</organism>
<evidence type="ECO:0000256" key="4">
    <source>
        <dbReference type="ARBA" id="ARBA00011370"/>
    </source>
</evidence>
<feature type="domain" description="FATC" evidence="22">
    <location>
        <begin position="2841"/>
        <end position="2873"/>
    </location>
</feature>
<dbReference type="InterPro" id="IPR018936">
    <property type="entry name" value="PI3/4_kinase_CS"/>
</dbReference>
<evidence type="ECO:0000259" key="21">
    <source>
        <dbReference type="PROSITE" id="PS51189"/>
    </source>
</evidence>
<evidence type="ECO:0000256" key="1">
    <source>
        <dbReference type="ARBA" id="ARBA00004123"/>
    </source>
</evidence>
<dbReference type="GO" id="GO:0000781">
    <property type="term" value="C:chromosome, telomeric region"/>
    <property type="evidence" value="ECO:0007669"/>
    <property type="project" value="UniProtKB-SubCell"/>
</dbReference>
<evidence type="ECO:0000256" key="7">
    <source>
        <dbReference type="ARBA" id="ARBA00022527"/>
    </source>
</evidence>
<sequence length="2873" mass="325261">MARRTNNCHSVPVKSRVIYMLIAYEIHGIWDALNAKHARCNQNTFASMLENLISDKVKSRVDGLQTLRRLVLNPATSVSQDKGYHKMIEGVFQVVIKEKQLYARSNGIKSGQIVERLSLAASVFRTMVEQGVEIFRSKTFNALTNHIVQVTMQDNEFLEPIALDYLKSLKTLCGYTAHVEHLSAEDWTDLASYMAAGVAVQIQAAEKEPTRRLRSEAFELVACLENMMTAANAPIASCARFIYTALRELLFFLTVETGIHRNLLWCVNKILTYTIINDRGLYAEMVMDLTPLVASLWNGKTVALKEQLIATTAYMYPGIQTLATDRIRESMRNLVYVIFTEYLGRLPREMLQLDDVTLASRETIGWLSTSNFYLSSEKNIVPWMILMILARCNEFIEPESFQSISSANYVSPASDSARKRRRVIDSDAHMMSEDSTSSTHIDQLFNKLQYSPESQRLALLQLISFIFHLDPRSRNIRSYVPRLNTFVASDNSSIASWAMISLAALATSDDSRNVEFESDWFESWELCSRRVASHGTCQASCHLLRKLLISGAVPYGKVAGIIDSLIPSVETIGPAIVCDSSLGFWETCLRTRQQASPKQSIDAADRIVKWLFARIMAGESSLRRSGRIFRNTDICSVANFLLRCCGREVLPTVKRRGWPCKLESGIIEFLDQLENDKDVIDYMVLIGEEDSGDPRTAEGDSFVGQYSVAVEDTIVESLAMILDDYVSITDTQTGSDVAENQLDTLMLAVLIDSRIGKLHSVLRSGSSLIQTLFRDMAGRIYTADSRPEYVSTVVKSLVLIDESMNFRNSGDLFASALDPICTALEGKLYASPDKPEGNNTSGSPDADFEMTSHKSRQNMLELGDAPRRWKAVEWMARRYNTVTRLRSQIILASSRDKYADILKYFKRMPLLIFSINLPDFLEVLEAEFIPNGDTNAIEMAFRLVGSRLLPRYEYERSEATVVFCAKALSATAHLWVLPTANNIGLRTMATDIYKWTVRLALDKMTTSYFVRWNLAVLLLDIRRLDRSFRAEADMPSPRAYFLQLLKDSDCRVRYELAMVMSDFVKEYNIADHAAVYADIHESLDDSAEHAEGMILRGLTIAKLLSASPAMVRSAVFNLVEMAELPEIEEYVAYCFRTAASEQGLPDARTLFNIFSAQIIYTRFETNESFDEFGFTIFGYKSKKEFFESNYQEYVAQLVTSLRPGLLNEVEDLARLLGMDTSKVILQSLARIMSYACGGFLNDREKVARVVAVLKTFFTAEALSEVCRARLSTASAILLNIMDVRSISAKDFLAAGLEGAAKRWTELNRFSIRVDLADQNQPSYDPRRILAAMGQLGEFGNFDQKAQAAKNQVGSFVYMTRLILDMLCKCTNGVQKCRVIRTLKVHMALKDMTAKRYPARMILHAVVPLMLVPECTSEIFDIVHTLLRSEGLVYTKRPARPVWREDLLMRFVLEVTFYLESLERRPDLSDFVPRDLIRRFRSDVAAAIHKHASQNKSIQKHERWLRSMLVDDPDETTWTKVEIIPVVLDEDKVFGDSGRKYALNLLALELGRSDRSSDSLLSDDDDCKQIAPSFLRICEEHAMPDDFILWAARVCGRAYASSGIVPTQWHDDIPIHPTDNAFLAHEDQYQIFSIVSCVLDLLDSDDSTIVRLAEATLRRIFLYLRSRREMQQALPDYILEAVLFEETDLSLDRESTSQPSELPTDMKFDAWARRIATTVCSALQTPHRAFYANLPVVIKAVDGFAAKIFPHLMHEFVLNKMKSKEVTAIFNDCFRSVSDDTVEHASLLIRAFIYLQNQPFIPDQNQLLRFHCIDGLDYVAFLNAALVCKMYSAAFLICECVWSTGGSEATLSKYLVQIYKGIDDPDALYGVSTEPTVQSIIDFSEFEHDGWKSLSYRGAMLDNDIHQASRNPANLLGVFNAFSNLGLNGLSMGISNSDILGMNASEQIYEASWKLGQWDIPVVNHASSRHSVIYEVLQKVNKAALDPVIAESLTADNLVRDPSIAIFNGLANGLNTAHSVREAMYSLAVLTEAWEMWSVNHPNDIYHILDKFHNRMKWTEETRFAHSEDLLLARQMMFNALSRIGIDSFKMKTVEFLLAETVSLKNMTSAARKHGELQKALSFTVKFDNLAEDSFDDRNLILRTRVLETSNVLCAKGERSVAIRLLKSLVDEDGVQDRFHALQVAPTTVLATLAQWISTARQERPDDILMNYLDPAVEIAAGLLGEGTLKSHVYHEYAIFCDSQLKNKSTLEDFSRVDRMRADKVTERARLKEMINCTDSEKQKKMCRSHLAKVEKMLAIDDAEYHRLLSNRQTFLEKSITFYLMSLAASDEFDEDSFRFCSLWLANSADDIANRATETLIDTIPTGKMVNWINQLSSRLLHEDTRFQRVLQKLVTKICRSHPYHSLYQISALTMTKSGSGGASARNAALRAKAGKEIWSTLKTSHTYWSRYLQPIDEFCQKAIPLSKFQLKNRSGYRPEMLPDRSWWDRAINGLQLPPPTMNIAVRPDGDYSAVPKMVSVDKDVGLASGLNMPKIVKANTNDGNVYTMLMKGGNDDLRQDAIMEQVFEQVNSFLCKNESTKQRNMHVRTYKVIPLNPSSGIIEFVQHTVAFLNAVQPLHEAYYPDDWNHTRARNVIRAALERKDWTVADRVRAYKEVVRHVHPALRFFFLQRFRTPHEWVQSKTVYTRGTAAMSILGYVLGLGDRHCNNILLDTSTGEPVHIDLGIAFEQGRLLPIPETVPFRLTRDVVDGMGISGTEGVFRRCCEFMLDVLRQEAENIMTVLEVLKYDPLYSWTISPLRMKRFEDVEDTDTQSKEETASPKRDESEAERALLGTSQKLSKTLSVDAVVNQLIQQASDPQNLAMLYSGWTAFY</sequence>
<proteinExistence type="inferred from homology"/>
<evidence type="ECO:0000256" key="17">
    <source>
        <dbReference type="ARBA" id="ARBA00048679"/>
    </source>
</evidence>
<name>A0AAD7QVL6_9ASCO</name>
<evidence type="ECO:0000256" key="8">
    <source>
        <dbReference type="ARBA" id="ARBA00022679"/>
    </source>
</evidence>
<dbReference type="PROSITE" id="PS51190">
    <property type="entry name" value="FATC"/>
    <property type="match status" value="1"/>
</dbReference>
<comment type="function">
    <text evidence="15 18">Serine/threonine protein kinase which activates checkpoint signaling upon genotoxic stresses such as ionizing radiation (IR), ultraviolet light (UV), or DNA replication stalling, thereby acting as a DNA damage sensor. Recognizes the substrate consensus sequence [ST]-Q. Phosphorylates histone H2A to form H2AS128ph (gamma-H2A) at sites of DNA damage, involved in the regulation of DNA damage response mechanism. Required for the control of telomere length and genome stability.</text>
</comment>
<evidence type="ECO:0000256" key="3">
    <source>
        <dbReference type="ARBA" id="ARBA00010769"/>
    </source>
</evidence>
<dbReference type="InterPro" id="IPR000403">
    <property type="entry name" value="PI3/4_kinase_cat_dom"/>
</dbReference>
<keyword evidence="11 18" id="KW-0418">Kinase</keyword>
<dbReference type="RefSeq" id="XP_056045777.1">
    <property type="nucleotide sequence ID" value="XM_056190311.1"/>
</dbReference>
<dbReference type="InterPro" id="IPR016024">
    <property type="entry name" value="ARM-type_fold"/>
</dbReference>
<keyword evidence="24" id="KW-1185">Reference proteome</keyword>
<dbReference type="Pfam" id="PF00454">
    <property type="entry name" value="PI3_PI4_kinase"/>
    <property type="match status" value="1"/>
</dbReference>
<dbReference type="InterPro" id="IPR011009">
    <property type="entry name" value="Kinase-like_dom_sf"/>
</dbReference>
<comment type="catalytic activity">
    <reaction evidence="17">
        <text>L-seryl-[protein] + ATP = O-phospho-L-seryl-[protein] + ADP + H(+)</text>
        <dbReference type="Rhea" id="RHEA:17989"/>
        <dbReference type="Rhea" id="RHEA-COMP:9863"/>
        <dbReference type="Rhea" id="RHEA-COMP:11604"/>
        <dbReference type="ChEBI" id="CHEBI:15378"/>
        <dbReference type="ChEBI" id="CHEBI:29999"/>
        <dbReference type="ChEBI" id="CHEBI:30616"/>
        <dbReference type="ChEBI" id="CHEBI:83421"/>
        <dbReference type="ChEBI" id="CHEBI:456216"/>
        <dbReference type="EC" id="2.7.11.1"/>
    </reaction>
</comment>
<evidence type="ECO:0000313" key="24">
    <source>
        <dbReference type="Proteomes" id="UP001217417"/>
    </source>
</evidence>
<keyword evidence="13 18" id="KW-0779">Telomere</keyword>
<evidence type="ECO:0000256" key="9">
    <source>
        <dbReference type="ARBA" id="ARBA00022741"/>
    </source>
</evidence>